<evidence type="ECO:0000256" key="10">
    <source>
        <dbReference type="ARBA" id="ARBA00023180"/>
    </source>
</evidence>
<name>A0A2G2VCL5_CAPBA</name>
<comment type="subcellular location">
    <subcellularLocation>
        <location evidence="1">Cell membrane</location>
        <topology evidence="1">Single-pass type I membrane protein</topology>
    </subcellularLocation>
</comment>
<proteinExistence type="inferred from homology"/>
<evidence type="ECO:0000256" key="11">
    <source>
        <dbReference type="SAM" id="Phobius"/>
    </source>
</evidence>
<organism evidence="12 13">
    <name type="scientific">Capsicum baccatum</name>
    <name type="common">Peruvian pepper</name>
    <dbReference type="NCBI Taxonomy" id="33114"/>
    <lineage>
        <taxon>Eukaryota</taxon>
        <taxon>Viridiplantae</taxon>
        <taxon>Streptophyta</taxon>
        <taxon>Embryophyta</taxon>
        <taxon>Tracheophyta</taxon>
        <taxon>Spermatophyta</taxon>
        <taxon>Magnoliopsida</taxon>
        <taxon>eudicotyledons</taxon>
        <taxon>Gunneridae</taxon>
        <taxon>Pentapetalae</taxon>
        <taxon>asterids</taxon>
        <taxon>lamiids</taxon>
        <taxon>Solanales</taxon>
        <taxon>Solanaceae</taxon>
        <taxon>Solanoideae</taxon>
        <taxon>Capsiceae</taxon>
        <taxon>Capsicum</taxon>
    </lineage>
</organism>
<dbReference type="InterPro" id="IPR032675">
    <property type="entry name" value="LRR_dom_sf"/>
</dbReference>
<evidence type="ECO:0000256" key="1">
    <source>
        <dbReference type="ARBA" id="ARBA00004251"/>
    </source>
</evidence>
<dbReference type="InterPro" id="IPR003591">
    <property type="entry name" value="Leu-rich_rpt_typical-subtyp"/>
</dbReference>
<gene>
    <name evidence="12" type="ORF">CQW23_29644</name>
</gene>
<dbReference type="Proteomes" id="UP000224567">
    <property type="component" value="Unassembled WGS sequence"/>
</dbReference>
<dbReference type="SMART" id="SM00369">
    <property type="entry name" value="LRR_TYP"/>
    <property type="match status" value="3"/>
</dbReference>
<dbReference type="InterPro" id="IPR046956">
    <property type="entry name" value="RLP23-like"/>
</dbReference>
<evidence type="ECO:0000256" key="7">
    <source>
        <dbReference type="ARBA" id="ARBA00022737"/>
    </source>
</evidence>
<dbReference type="InterPro" id="IPR001611">
    <property type="entry name" value="Leu-rich_rpt"/>
</dbReference>
<evidence type="ECO:0000256" key="8">
    <source>
        <dbReference type="ARBA" id="ARBA00022989"/>
    </source>
</evidence>
<evidence type="ECO:0000256" key="9">
    <source>
        <dbReference type="ARBA" id="ARBA00023136"/>
    </source>
</evidence>
<evidence type="ECO:0000256" key="3">
    <source>
        <dbReference type="ARBA" id="ARBA00022475"/>
    </source>
</evidence>
<keyword evidence="8 11" id="KW-1133">Transmembrane helix</keyword>
<keyword evidence="7" id="KW-0677">Repeat</keyword>
<dbReference type="GO" id="GO:0051707">
    <property type="term" value="P:response to other organism"/>
    <property type="evidence" value="ECO:0007669"/>
    <property type="project" value="UniProtKB-ARBA"/>
</dbReference>
<dbReference type="EMBL" id="MLFT02000018">
    <property type="protein sequence ID" value="PHT30724.1"/>
    <property type="molecule type" value="Genomic_DNA"/>
</dbReference>
<evidence type="ECO:0000256" key="5">
    <source>
        <dbReference type="ARBA" id="ARBA00022692"/>
    </source>
</evidence>
<dbReference type="Pfam" id="PF13855">
    <property type="entry name" value="LRR_8"/>
    <property type="match status" value="1"/>
</dbReference>
<keyword evidence="3" id="KW-1003">Cell membrane</keyword>
<evidence type="ECO:0000256" key="6">
    <source>
        <dbReference type="ARBA" id="ARBA00022729"/>
    </source>
</evidence>
<dbReference type="AlphaFoldDB" id="A0A2G2VCL5"/>
<evidence type="ECO:0000256" key="2">
    <source>
        <dbReference type="ARBA" id="ARBA00009592"/>
    </source>
</evidence>
<accession>A0A2G2VCL5</accession>
<protein>
    <submittedName>
        <fullName evidence="12">Uncharacterized protein</fullName>
    </submittedName>
</protein>
<dbReference type="Pfam" id="PF00560">
    <property type="entry name" value="LRR_1"/>
    <property type="match status" value="1"/>
</dbReference>
<reference evidence="12 13" key="1">
    <citation type="journal article" date="2017" name="Genome Biol.">
        <title>New reference genome sequences of hot pepper reveal the massive evolution of plant disease-resistance genes by retroduplication.</title>
        <authorList>
            <person name="Kim S."/>
            <person name="Park J."/>
            <person name="Yeom S.I."/>
            <person name="Kim Y.M."/>
            <person name="Seo E."/>
            <person name="Kim K.T."/>
            <person name="Kim M.S."/>
            <person name="Lee J.M."/>
            <person name="Cheong K."/>
            <person name="Shin H.S."/>
            <person name="Kim S.B."/>
            <person name="Han K."/>
            <person name="Lee J."/>
            <person name="Park M."/>
            <person name="Lee H.A."/>
            <person name="Lee H.Y."/>
            <person name="Lee Y."/>
            <person name="Oh S."/>
            <person name="Lee J.H."/>
            <person name="Choi E."/>
            <person name="Choi E."/>
            <person name="Lee S.E."/>
            <person name="Jeon J."/>
            <person name="Kim H."/>
            <person name="Choi G."/>
            <person name="Song H."/>
            <person name="Lee J."/>
            <person name="Lee S.C."/>
            <person name="Kwon J.K."/>
            <person name="Lee H.Y."/>
            <person name="Koo N."/>
            <person name="Hong Y."/>
            <person name="Kim R.W."/>
            <person name="Kang W.H."/>
            <person name="Huh J.H."/>
            <person name="Kang B.C."/>
            <person name="Yang T.J."/>
            <person name="Lee Y.H."/>
            <person name="Bennetzen J.L."/>
            <person name="Choi D."/>
        </authorList>
    </citation>
    <scope>NUCLEOTIDE SEQUENCE [LARGE SCALE GENOMIC DNA]</scope>
    <source>
        <strain evidence="13">cv. PBC81</strain>
    </source>
</reference>
<dbReference type="PRINTS" id="PR00019">
    <property type="entry name" value="LEURICHRPT"/>
</dbReference>
<comment type="caution">
    <text evidence="12">The sequence shown here is derived from an EMBL/GenBank/DDBJ whole genome shotgun (WGS) entry which is preliminary data.</text>
</comment>
<reference evidence="13" key="2">
    <citation type="journal article" date="2017" name="J. Anim. Genet.">
        <title>Multiple reference genome sequences of hot pepper reveal the massive evolution of plant disease resistance genes by retroduplication.</title>
        <authorList>
            <person name="Kim S."/>
            <person name="Park J."/>
            <person name="Yeom S.-I."/>
            <person name="Kim Y.-M."/>
            <person name="Seo E."/>
            <person name="Kim K.-T."/>
            <person name="Kim M.-S."/>
            <person name="Lee J.M."/>
            <person name="Cheong K."/>
            <person name="Shin H.-S."/>
            <person name="Kim S.-B."/>
            <person name="Han K."/>
            <person name="Lee J."/>
            <person name="Park M."/>
            <person name="Lee H.-A."/>
            <person name="Lee H.-Y."/>
            <person name="Lee Y."/>
            <person name="Oh S."/>
            <person name="Lee J.H."/>
            <person name="Choi E."/>
            <person name="Choi E."/>
            <person name="Lee S.E."/>
            <person name="Jeon J."/>
            <person name="Kim H."/>
            <person name="Choi G."/>
            <person name="Song H."/>
            <person name="Lee J."/>
            <person name="Lee S.-C."/>
            <person name="Kwon J.-K."/>
            <person name="Lee H.-Y."/>
            <person name="Koo N."/>
            <person name="Hong Y."/>
            <person name="Kim R.W."/>
            <person name="Kang W.-H."/>
            <person name="Huh J.H."/>
            <person name="Kang B.-C."/>
            <person name="Yang T.-J."/>
            <person name="Lee Y.-H."/>
            <person name="Bennetzen J.L."/>
            <person name="Choi D."/>
        </authorList>
    </citation>
    <scope>NUCLEOTIDE SEQUENCE [LARGE SCALE GENOMIC DNA]</scope>
    <source>
        <strain evidence="13">cv. PBC81</strain>
    </source>
</reference>
<dbReference type="FunFam" id="3.80.10.10:FF:000111">
    <property type="entry name" value="LRR receptor-like serine/threonine-protein kinase ERECTA"/>
    <property type="match status" value="1"/>
</dbReference>
<feature type="transmembrane region" description="Helical" evidence="11">
    <location>
        <begin position="339"/>
        <end position="363"/>
    </location>
</feature>
<dbReference type="GO" id="GO:0006952">
    <property type="term" value="P:defense response"/>
    <property type="evidence" value="ECO:0007669"/>
    <property type="project" value="UniProtKB-ARBA"/>
</dbReference>
<evidence type="ECO:0000256" key="4">
    <source>
        <dbReference type="ARBA" id="ARBA00022614"/>
    </source>
</evidence>
<sequence>MGYMESIIDSEGIPQPECAARVGVSESDMPQGARPVVTPQKMGPRASHAHDLLQFKQMCTFNPNASDDCYIPTTLAWNNSTNFCSWNRVHCDEMTGQVIELDLRCSGLQGKFHSNSSLFQLSNLKRLDLSFNNFFGLLISAKFGELSSLMHLDLSCSEQWNPRVCYRWIFCWLRKYFDSDNKGTDLELPRVLTSYMFIDLSRNRFEGYLPTIIGDLVGLRVMNLSHNGLEGIIAESLHQLSVLESLDLSSNKIGSEIPQQLASLTFLAVLNLSHNHLVGCIPNGKQFDTFESSSYQGNDGLCGLPLSKDCGGNDGVPQASTPVELDDDEEEEEGGGDLISWQAVLMGFSCGLAIGLSIIYICCQLTIQSGF</sequence>
<dbReference type="GO" id="GO:0005886">
    <property type="term" value="C:plasma membrane"/>
    <property type="evidence" value="ECO:0007669"/>
    <property type="project" value="UniProtKB-SubCell"/>
</dbReference>
<dbReference type="STRING" id="33114.A0A2G2VCL5"/>
<keyword evidence="5 11" id="KW-0812">Transmembrane</keyword>
<evidence type="ECO:0000313" key="13">
    <source>
        <dbReference type="Proteomes" id="UP000224567"/>
    </source>
</evidence>
<keyword evidence="10" id="KW-0325">Glycoprotein</keyword>
<keyword evidence="6" id="KW-0732">Signal</keyword>
<dbReference type="PANTHER" id="PTHR48061:SF10">
    <property type="entry name" value="LEUCINE-RICH REPEAT-CONTAINING N-TERMINAL PLANT-TYPE DOMAIN-CONTAINING PROTEIN"/>
    <property type="match status" value="1"/>
</dbReference>
<evidence type="ECO:0000313" key="12">
    <source>
        <dbReference type="EMBL" id="PHT30724.1"/>
    </source>
</evidence>
<keyword evidence="9 11" id="KW-0472">Membrane</keyword>
<dbReference type="SUPFAM" id="SSF52058">
    <property type="entry name" value="L domain-like"/>
    <property type="match status" value="1"/>
</dbReference>
<dbReference type="Gene3D" id="3.80.10.10">
    <property type="entry name" value="Ribonuclease Inhibitor"/>
    <property type="match status" value="2"/>
</dbReference>
<keyword evidence="13" id="KW-1185">Reference proteome</keyword>
<dbReference type="OrthoDB" id="544346at2759"/>
<comment type="similarity">
    <text evidence="2">Belongs to the RLP family.</text>
</comment>
<keyword evidence="4" id="KW-0433">Leucine-rich repeat</keyword>
<dbReference type="PANTHER" id="PTHR48061">
    <property type="entry name" value="LEUCINE-RICH REPEAT RECEPTOR PROTEIN KINASE EMS1-LIKE-RELATED"/>
    <property type="match status" value="1"/>
</dbReference>